<organism evidence="5 6">
    <name type="scientific">Fusarium oxysporum</name>
    <name type="common">Fusarium vascular wilt</name>
    <dbReference type="NCBI Taxonomy" id="5507"/>
    <lineage>
        <taxon>Eukaryota</taxon>
        <taxon>Fungi</taxon>
        <taxon>Dikarya</taxon>
        <taxon>Ascomycota</taxon>
        <taxon>Pezizomycotina</taxon>
        <taxon>Sordariomycetes</taxon>
        <taxon>Hypocreomycetidae</taxon>
        <taxon>Hypocreales</taxon>
        <taxon>Nectriaceae</taxon>
        <taxon>Fusarium</taxon>
        <taxon>Fusarium oxysporum species complex</taxon>
    </lineage>
</organism>
<reference evidence="5 6" key="1">
    <citation type="journal article" date="2018" name="Sci. Rep.">
        <title>Characterisation of pathogen-specific regions and novel effector candidates in Fusarium oxysporum f. sp. cepae.</title>
        <authorList>
            <person name="Armitage A.D."/>
            <person name="Taylor A."/>
            <person name="Sobczyk M.K."/>
            <person name="Baxter L."/>
            <person name="Greenfield B.P."/>
            <person name="Bates H.J."/>
            <person name="Wilson F."/>
            <person name="Jackson A.C."/>
            <person name="Ott S."/>
            <person name="Harrison R.J."/>
            <person name="Clarkson J.P."/>
        </authorList>
    </citation>
    <scope>NUCLEOTIDE SEQUENCE [LARGE SCALE GENOMIC DNA]</scope>
    <source>
        <strain evidence="5 6">Fo_A28</strain>
    </source>
</reference>
<dbReference type="VEuPathDB" id="FungiDB:FOIG_07487"/>
<accession>A0A420NSR1</accession>
<evidence type="ECO:0000256" key="2">
    <source>
        <dbReference type="ARBA" id="ARBA00022771"/>
    </source>
</evidence>
<dbReference type="Pfam" id="PF01753">
    <property type="entry name" value="zf-MYND"/>
    <property type="match status" value="1"/>
</dbReference>
<evidence type="ECO:0000313" key="5">
    <source>
        <dbReference type="EMBL" id="RKK83321.1"/>
    </source>
</evidence>
<gene>
    <name evidence="5" type="ORF">BFJ68_g17457</name>
</gene>
<dbReference type="GO" id="GO:0008270">
    <property type="term" value="F:zinc ion binding"/>
    <property type="evidence" value="ECO:0007669"/>
    <property type="project" value="UniProtKB-KW"/>
</dbReference>
<evidence type="ECO:0000256" key="3">
    <source>
        <dbReference type="ARBA" id="ARBA00022833"/>
    </source>
</evidence>
<dbReference type="Gene3D" id="6.10.140.2220">
    <property type="match status" value="1"/>
</dbReference>
<dbReference type="SUPFAM" id="SSF144232">
    <property type="entry name" value="HIT/MYND zinc finger-like"/>
    <property type="match status" value="1"/>
</dbReference>
<sequence>MEIDPAECANCGMQATMRYAGCMGAPDYHLGDAMAIVYSGRDCQTKDWPDHKSHCRIMERRKKLLRAANVLQGALLTYQDILYDIDLTKIEEKDGILYLYQNQRSITAHVKRGPFPNHLTTNVQHKEAALTINQCTAAMALLGHLTRKLLAGKNSRVFTTIDTAGCQYGFREVLVLFNKYIADKCCQLLGDPTTHNWTETKDLDCFSTLPIMNKSRAQKHDRELERKARFHFADFVDRHVGADILDGSASEFNDQLASFGNMLKTHMLSFDDSQFRTGSQWPAS</sequence>
<keyword evidence="3" id="KW-0862">Zinc</keyword>
<protein>
    <recommendedName>
        <fullName evidence="4">MYND-type domain-containing protein</fullName>
    </recommendedName>
</protein>
<dbReference type="VEuPathDB" id="FungiDB:HZS61_001348"/>
<dbReference type="EMBL" id="MRCY01000564">
    <property type="protein sequence ID" value="RKK83321.1"/>
    <property type="molecule type" value="Genomic_DNA"/>
</dbReference>
<dbReference type="Proteomes" id="UP000285860">
    <property type="component" value="Unassembled WGS sequence"/>
</dbReference>
<dbReference type="InterPro" id="IPR002893">
    <property type="entry name" value="Znf_MYND"/>
</dbReference>
<dbReference type="AlphaFoldDB" id="A0A420NSR1"/>
<keyword evidence="2" id="KW-0863">Zinc-finger</keyword>
<dbReference type="VEuPathDB" id="FungiDB:FOXG_14864"/>
<feature type="domain" description="MYND-type" evidence="4">
    <location>
        <begin position="8"/>
        <end position="55"/>
    </location>
</feature>
<name>A0A420NSR1_FUSOX</name>
<dbReference type="VEuPathDB" id="FungiDB:FOZG_01755"/>
<dbReference type="VEuPathDB" id="FungiDB:FOMG_01768"/>
<dbReference type="VEuPathDB" id="FungiDB:FOC4_g10014458"/>
<evidence type="ECO:0000259" key="4">
    <source>
        <dbReference type="Pfam" id="PF01753"/>
    </source>
</evidence>
<proteinExistence type="predicted"/>
<evidence type="ECO:0000256" key="1">
    <source>
        <dbReference type="ARBA" id="ARBA00022723"/>
    </source>
</evidence>
<keyword evidence="1" id="KW-0479">Metal-binding</keyword>
<dbReference type="VEuPathDB" id="FungiDB:FOC1_g10016301"/>
<evidence type="ECO:0000313" key="6">
    <source>
        <dbReference type="Proteomes" id="UP000285860"/>
    </source>
</evidence>
<comment type="caution">
    <text evidence="5">The sequence shown here is derived from an EMBL/GenBank/DDBJ whole genome shotgun (WGS) entry which is preliminary data.</text>
</comment>